<name>A0ABM7RB82_9BACT</name>
<dbReference type="RefSeq" id="WP_338689914.1">
    <property type="nucleotide sequence ID" value="NZ_AP024702.1"/>
</dbReference>
<dbReference type="InterPro" id="IPR010982">
    <property type="entry name" value="Lambda_DNA-bd_dom_sf"/>
</dbReference>
<proteinExistence type="predicted"/>
<dbReference type="SMART" id="SM00354">
    <property type="entry name" value="HTH_LACI"/>
    <property type="match status" value="1"/>
</dbReference>
<dbReference type="CDD" id="cd06267">
    <property type="entry name" value="PBP1_LacI_sugar_binding-like"/>
    <property type="match status" value="1"/>
</dbReference>
<reference evidence="6 7" key="1">
    <citation type="submission" date="2021-06" db="EMBL/GenBank/DDBJ databases">
        <title>Complete genome of Haloferula helveola possessing various polysaccharide degrading enzymes.</title>
        <authorList>
            <person name="Takami H."/>
            <person name="Huang C."/>
            <person name="Hamasaki K."/>
        </authorList>
    </citation>
    <scope>NUCLEOTIDE SEQUENCE [LARGE SCALE GENOMIC DNA]</scope>
    <source>
        <strain evidence="6 7">CN-1</strain>
    </source>
</reference>
<dbReference type="Pfam" id="PF00356">
    <property type="entry name" value="LacI"/>
    <property type="match status" value="1"/>
</dbReference>
<feature type="domain" description="HTH lacI-type" evidence="5">
    <location>
        <begin position="15"/>
        <end position="71"/>
    </location>
</feature>
<dbReference type="InterPro" id="IPR046335">
    <property type="entry name" value="LacI/GalR-like_sensor"/>
</dbReference>
<dbReference type="Gene3D" id="1.10.260.40">
    <property type="entry name" value="lambda repressor-like DNA-binding domains"/>
    <property type="match status" value="1"/>
</dbReference>
<keyword evidence="3" id="KW-0804">Transcription</keyword>
<evidence type="ECO:0000256" key="2">
    <source>
        <dbReference type="ARBA" id="ARBA00023125"/>
    </source>
</evidence>
<dbReference type="SUPFAM" id="SSF53822">
    <property type="entry name" value="Periplasmic binding protein-like I"/>
    <property type="match status" value="1"/>
</dbReference>
<evidence type="ECO:0000259" key="5">
    <source>
        <dbReference type="PROSITE" id="PS50932"/>
    </source>
</evidence>
<keyword evidence="2" id="KW-0238">DNA-binding</keyword>
<evidence type="ECO:0000313" key="6">
    <source>
        <dbReference type="EMBL" id="BCX47628.1"/>
    </source>
</evidence>
<dbReference type="CDD" id="cd01392">
    <property type="entry name" value="HTH_LacI"/>
    <property type="match status" value="1"/>
</dbReference>
<evidence type="ECO:0000256" key="4">
    <source>
        <dbReference type="SAM" id="MobiDB-lite"/>
    </source>
</evidence>
<dbReference type="InterPro" id="IPR000843">
    <property type="entry name" value="HTH_LacI"/>
</dbReference>
<accession>A0ABM7RB82</accession>
<dbReference type="EMBL" id="AP024702">
    <property type="protein sequence ID" value="BCX47628.1"/>
    <property type="molecule type" value="Genomic_DNA"/>
</dbReference>
<feature type="region of interest" description="Disordered" evidence="4">
    <location>
        <begin position="327"/>
        <end position="350"/>
    </location>
</feature>
<dbReference type="SUPFAM" id="SSF47413">
    <property type="entry name" value="lambda repressor-like DNA-binding domains"/>
    <property type="match status" value="1"/>
</dbReference>
<evidence type="ECO:0000256" key="3">
    <source>
        <dbReference type="ARBA" id="ARBA00023163"/>
    </source>
</evidence>
<dbReference type="Proteomes" id="UP001374893">
    <property type="component" value="Chromosome"/>
</dbReference>
<dbReference type="PROSITE" id="PS50932">
    <property type="entry name" value="HTH_LACI_2"/>
    <property type="match status" value="1"/>
</dbReference>
<dbReference type="InterPro" id="IPR028082">
    <property type="entry name" value="Peripla_BP_I"/>
</dbReference>
<evidence type="ECO:0000256" key="1">
    <source>
        <dbReference type="ARBA" id="ARBA00023015"/>
    </source>
</evidence>
<dbReference type="PANTHER" id="PTHR30146:SF109">
    <property type="entry name" value="HTH-TYPE TRANSCRIPTIONAL REGULATOR GALS"/>
    <property type="match status" value="1"/>
</dbReference>
<dbReference type="Gene3D" id="3.40.50.2300">
    <property type="match status" value="2"/>
</dbReference>
<dbReference type="Pfam" id="PF13377">
    <property type="entry name" value="Peripla_BP_3"/>
    <property type="match status" value="1"/>
</dbReference>
<dbReference type="PANTHER" id="PTHR30146">
    <property type="entry name" value="LACI-RELATED TRANSCRIPTIONAL REPRESSOR"/>
    <property type="match status" value="1"/>
</dbReference>
<protein>
    <submittedName>
        <fullName evidence="6">LacI family transcriptional regulator</fullName>
    </submittedName>
</protein>
<keyword evidence="1" id="KW-0805">Transcription regulation</keyword>
<gene>
    <name evidence="6" type="primary">lacI</name>
    <name evidence="6" type="ORF">HAHE_15360</name>
</gene>
<sequence>MKSLRPNSPAPKKRVRLKDVAERAGVAVNTASTILNRRPNSWASKETQERVFAAAKELGYRPNRAAVALQSGRFETIGLLVADLNNPYFTHTASILGQQVEALGYDLVIESWRTDLEREKKLLRDFSDRNVDGVVAFVSDIDSHRAILEQQAESGVPLVALAMPGAGEVPVDLVMPNFETGLREAAENLYAQGHRRFAFVAARSEGQRVGKRPALFEEMVAKLDGASLTNFNCGPSVAEAREAGDTLLASDPRPTAVLTLNDLTAIGVMRAATDAGLRVPQDISVVGIDGIPLGEQLAVSLSTVAQPHEAMMSKALEFLMARIEGSEEPPQRSVFDTHFVPRESSGTASA</sequence>
<keyword evidence="7" id="KW-1185">Reference proteome</keyword>
<evidence type="ECO:0000313" key="7">
    <source>
        <dbReference type="Proteomes" id="UP001374893"/>
    </source>
</evidence>
<organism evidence="6 7">
    <name type="scientific">Haloferula helveola</name>
    <dbReference type="NCBI Taxonomy" id="490095"/>
    <lineage>
        <taxon>Bacteria</taxon>
        <taxon>Pseudomonadati</taxon>
        <taxon>Verrucomicrobiota</taxon>
        <taxon>Verrucomicrobiia</taxon>
        <taxon>Verrucomicrobiales</taxon>
        <taxon>Verrucomicrobiaceae</taxon>
        <taxon>Haloferula</taxon>
    </lineage>
</organism>